<dbReference type="PANTHER" id="PTHR43802">
    <property type="entry name" value="ENOYL-COA HYDRATASE"/>
    <property type="match status" value="1"/>
</dbReference>
<dbReference type="GO" id="GO:0016853">
    <property type="term" value="F:isomerase activity"/>
    <property type="evidence" value="ECO:0007669"/>
    <property type="project" value="UniProtKB-KW"/>
</dbReference>
<dbReference type="RefSeq" id="WP_280831486.1">
    <property type="nucleotide sequence ID" value="NZ_JARXVE010000002.1"/>
</dbReference>
<evidence type="ECO:0000313" key="3">
    <source>
        <dbReference type="Proteomes" id="UP001160130"/>
    </source>
</evidence>
<dbReference type="InterPro" id="IPR014748">
    <property type="entry name" value="Enoyl-CoA_hydra_C"/>
</dbReference>
<protein>
    <submittedName>
        <fullName evidence="2">2-(1,2-epoxy-1,2-dihydrophenyl)acetyl-CoA isomerase</fullName>
        <ecNumber evidence="2">5.3.3.18</ecNumber>
    </submittedName>
</protein>
<evidence type="ECO:0000256" key="1">
    <source>
        <dbReference type="ARBA" id="ARBA00005254"/>
    </source>
</evidence>
<dbReference type="InterPro" id="IPR029045">
    <property type="entry name" value="ClpP/crotonase-like_dom_sf"/>
</dbReference>
<keyword evidence="3" id="KW-1185">Reference proteome</keyword>
<organism evidence="2 3">
    <name type="scientific">Mycolicibacterium frederiksbergense</name>
    <dbReference type="NCBI Taxonomy" id="117567"/>
    <lineage>
        <taxon>Bacteria</taxon>
        <taxon>Bacillati</taxon>
        <taxon>Actinomycetota</taxon>
        <taxon>Actinomycetes</taxon>
        <taxon>Mycobacteriales</taxon>
        <taxon>Mycobacteriaceae</taxon>
        <taxon>Mycolicibacterium</taxon>
    </lineage>
</organism>
<proteinExistence type="inferred from homology"/>
<dbReference type="SUPFAM" id="SSF52096">
    <property type="entry name" value="ClpP/crotonase"/>
    <property type="match status" value="1"/>
</dbReference>
<dbReference type="Gene3D" id="1.10.12.10">
    <property type="entry name" value="Lyase 2-enoyl-coa Hydratase, Chain A, domain 2"/>
    <property type="match status" value="1"/>
</dbReference>
<comment type="caution">
    <text evidence="2">The sequence shown here is derived from an EMBL/GenBank/DDBJ whole genome shotgun (WGS) entry which is preliminary data.</text>
</comment>
<dbReference type="CDD" id="cd06558">
    <property type="entry name" value="crotonase-like"/>
    <property type="match status" value="1"/>
</dbReference>
<dbReference type="EC" id="5.3.3.18" evidence="2"/>
<reference evidence="2 3" key="1">
    <citation type="submission" date="2023-04" db="EMBL/GenBank/DDBJ databases">
        <title>Forest soil microbial communities from Buena Vista Peninsula, Colon Province, Panama.</title>
        <authorList>
            <person name="Bouskill N."/>
        </authorList>
    </citation>
    <scope>NUCLEOTIDE SEQUENCE [LARGE SCALE GENOMIC DNA]</scope>
    <source>
        <strain evidence="2 3">AC80</strain>
    </source>
</reference>
<sequence length="266" mass="27413">MTETSTAPVSYTVNEGVAAIRFDRPEASNALDRAMKEQLFDALNRAGADNAVRAIAITASGKNFCVGQDLAEHVEALRADAAHAMDTVAVHYNPIMLALNAIDVPVVVGINGACVGAGLGIALGADIRIGGQRAKFGTAFCGIGLASDSGLSASLPALIGRSRATAMFLLGDTIDAATAHAWGLLHRVVADDEVATETAAVARHLAAGPTAAFKAVKHLIADNAGADLRDALRREANAQAQLGATGDHRAAVEAFLNKQRPTFVGR</sequence>
<dbReference type="Proteomes" id="UP001160130">
    <property type="component" value="Unassembled WGS sequence"/>
</dbReference>
<dbReference type="Pfam" id="PF00378">
    <property type="entry name" value="ECH_1"/>
    <property type="match status" value="1"/>
</dbReference>
<gene>
    <name evidence="2" type="ORF">M2272_001464</name>
</gene>
<dbReference type="EMBL" id="JARXVE010000002">
    <property type="protein sequence ID" value="MDH6194835.1"/>
    <property type="molecule type" value="Genomic_DNA"/>
</dbReference>
<dbReference type="PANTHER" id="PTHR43802:SF1">
    <property type="entry name" value="IP11341P-RELATED"/>
    <property type="match status" value="1"/>
</dbReference>
<dbReference type="Gene3D" id="3.90.226.10">
    <property type="entry name" value="2-enoyl-CoA Hydratase, Chain A, domain 1"/>
    <property type="match status" value="1"/>
</dbReference>
<dbReference type="InterPro" id="IPR001753">
    <property type="entry name" value="Enoyl-CoA_hydra/iso"/>
</dbReference>
<comment type="similarity">
    <text evidence="1">Belongs to the enoyl-CoA hydratase/isomerase family.</text>
</comment>
<name>A0ABT6KVU4_9MYCO</name>
<keyword evidence="2" id="KW-0413">Isomerase</keyword>
<accession>A0ABT6KVU4</accession>
<evidence type="ECO:0000313" key="2">
    <source>
        <dbReference type="EMBL" id="MDH6194835.1"/>
    </source>
</evidence>